<dbReference type="Pfam" id="PF12397">
    <property type="entry name" value="U3snoRNP10"/>
    <property type="match status" value="1"/>
</dbReference>
<evidence type="ECO:0000256" key="5">
    <source>
        <dbReference type="ARBA" id="ARBA00022517"/>
    </source>
</evidence>
<dbReference type="SMART" id="SM01036">
    <property type="entry name" value="BP28CT"/>
    <property type="match status" value="1"/>
</dbReference>
<organism evidence="13 14">
    <name type="scientific">Pseudocercospora fuligena</name>
    <dbReference type="NCBI Taxonomy" id="685502"/>
    <lineage>
        <taxon>Eukaryota</taxon>
        <taxon>Fungi</taxon>
        <taxon>Dikarya</taxon>
        <taxon>Ascomycota</taxon>
        <taxon>Pezizomycotina</taxon>
        <taxon>Dothideomycetes</taxon>
        <taxon>Dothideomycetidae</taxon>
        <taxon>Mycosphaerellales</taxon>
        <taxon>Mycosphaerellaceae</taxon>
        <taxon>Pseudocercospora</taxon>
    </lineage>
</organism>
<sequence>MATALQQQLAAIAANSTHQLDLKAQKARHGKSLLFDPRDASTQTFDSIYQLCLEGFEELCQLDARFRPFSRNLFSEQSKSEDRTSMTAKENAELDKVIERFLGLLGGRLLLKPAMKAAEWLVRRFRVQEYNTEAVLFTFLPYHSSSIFTALLSILPDQLPPTFRFLHPYVTQHIQNPPRHAIVVAASSVSAFFTAFSQYVLNVAKAKHHSAPLLGFWASITAQAVNGMIDATRSGRETIRRQKEENLLLKVLPILQSALSIKGVRELYLGSCMIMTIMATKASLSEKVLNAMMEAVAIGWTEQTVEDGIVCLAVLAEEKQQLMLSKATFRALLKEDELLATIEHISAKYRVEKLLMGIAVSAIDSLAQGERAEASAVLTDLLISDSLPVEGKLLVLESAVSRASELRSSENGNVGSQAIMAAVTSSASEKEVAGLLQQSTQKAGINLAQLDSDLALQIQQGTSADEDEEAEPEPMLIDDGPEIDENMSKISLADLPALPSQDNSFLDGKQQAIFKEYASAFSKVVPAKKDLESLLNTSALQKSNASGQPNLFSFLAQVWTSELPSSAKSKALQVARDVIEQLVQQDLVVDLQALIPYLISALADPARSVRNAAAAVCISLEAIYRTAKKSKGDAKVWAKAEIYGKESSKVHWLTQTDAHKFLSDALIPILEDCVVDQTYVVQALADTINAPSGATRSDRKELKQASRTALFSSMASHVVLTPAIQVKSRLLEILKKVGKAAGSSRTQILLPYIKDYLGQSASPADHDLCKTLVSNVSSRSSDEIQFLKALASGEVSSIPERCGLGFSRLRHLWSSMKEAAQDDLVDWLVSSSLDVGALEELQTGATETLRALQLPTRTLVHLVESLPSVPELQDQPPSAKKRRTSDVAKPGSIDKQKLNLAIRKITFVLELVEGAKPEKHPRLLKGLFYLLSELHHYKSSLESELVYLQGLLINNLLSVVNGLVSTPSKDADKSVIRADLIVECVRTTSSTQVHQAALVLMSALASWAPDLVLHSVMPLFTFMSATILKQGDDYSAHVTDQTVSQIIPPLAASLKKRGKDLISGAAELLLSFTAAFEHIPLHRRAGLFHNLVETLGAKESLFAIVAMLIERYPDDPTALSFVSSLMERFAPSTQLIAVQQVLDLVFDTLKTKRALSDTILGYAEKNVEQATASTAVLMEGMASTLSNGALRKQLAKELKKGGDEANALRNSYSVILEKAMQLELQLKANEQLSDSATNVLTSLLGLMPTSDFIEASGTLMQAGSDEIRRQVFWSLEQRVKAAKRGDAALQKVFIELLPQCALFVAHSQPVQTRLAAIKCIDCIADRFGKTDRASVFSVAQQIAGKHALGAGSGEQGLRMTSILCLASMIEVLGDEFIPILPKTLETITQYMDEAHRDDEDEQDTEMLDAGFSFGLAVLDHIPWMLSGQYLNRLVALAAASGDTQALSFSSLAARKISADSFFAAIRDTWEEVVTLSTKQDEDVALHHVGALRQAVQHHTRATISKNFQVVSELLLQAHDLRRILMEADAENDTTELSELVIATTMDTVLKLNDATFRPFFVRFNEWSSGRKGGLASTLRKTSFFSFALAFFGQLKSLVTSYASYLIEDAVSLLQSLPPTSQHERELLEIVLGALASSFANDQGDFWQSPDHFKPIAEPLIGRLQLAAKTDATQHIIPAIVELAAAVQSPDLHKEMNRMIMAYMRHEDAAVRLAAVKCERALTDRLHIDWLHLLPEMLAFISELQEDDDGLVERETLRWIHQIEEVTGESLDSMLQ</sequence>
<evidence type="ECO:0000256" key="11">
    <source>
        <dbReference type="SAM" id="MobiDB-lite"/>
    </source>
</evidence>
<comment type="subcellular location">
    <subcellularLocation>
        <location evidence="1 10">Nucleus</location>
        <location evidence="1 10">Nucleolus</location>
    </subcellularLocation>
</comment>
<protein>
    <recommendedName>
        <fullName evidence="4 10">U3 small nucleolar RNA-associated protein 10</fullName>
    </recommendedName>
</protein>
<dbReference type="GO" id="GO:0030686">
    <property type="term" value="C:90S preribosome"/>
    <property type="evidence" value="ECO:0007669"/>
    <property type="project" value="TreeGrafter"/>
</dbReference>
<feature type="region of interest" description="Disordered" evidence="11">
    <location>
        <begin position="870"/>
        <end position="890"/>
    </location>
</feature>
<dbReference type="OrthoDB" id="31183at2759"/>
<comment type="function">
    <text evidence="9">Involved in nucleolar processing of pre-18S ribosomal RNA. Involved in ribosome biosynthesis.</text>
</comment>
<dbReference type="GO" id="GO:0032040">
    <property type="term" value="C:small-subunit processome"/>
    <property type="evidence" value="ECO:0007669"/>
    <property type="project" value="TreeGrafter"/>
</dbReference>
<accession>A0A8H6VI07</accession>
<comment type="subunit">
    <text evidence="3 10">Component of the ribosomal small subunit (SSU) processome.</text>
</comment>
<name>A0A8H6VI07_9PEZI</name>
<evidence type="ECO:0000256" key="10">
    <source>
        <dbReference type="RuleBase" id="RU367065"/>
    </source>
</evidence>
<dbReference type="GO" id="GO:0034455">
    <property type="term" value="C:t-UTP complex"/>
    <property type="evidence" value="ECO:0007669"/>
    <property type="project" value="TreeGrafter"/>
</dbReference>
<keyword evidence="5 10" id="KW-0690">Ribosome biogenesis</keyword>
<dbReference type="Gene3D" id="1.25.10.10">
    <property type="entry name" value="Leucine-rich Repeat Variant"/>
    <property type="match status" value="2"/>
</dbReference>
<evidence type="ECO:0000313" key="13">
    <source>
        <dbReference type="EMBL" id="KAF7193153.1"/>
    </source>
</evidence>
<dbReference type="InterPro" id="IPR016024">
    <property type="entry name" value="ARM-type_fold"/>
</dbReference>
<comment type="similarity">
    <text evidence="2 10">Belongs to the HEATR1/UTP10 family.</text>
</comment>
<evidence type="ECO:0000256" key="1">
    <source>
        <dbReference type="ARBA" id="ARBA00004604"/>
    </source>
</evidence>
<proteinExistence type="inferred from homology"/>
<dbReference type="InterPro" id="IPR011989">
    <property type="entry name" value="ARM-like"/>
</dbReference>
<dbReference type="GO" id="GO:0030515">
    <property type="term" value="F:snoRNA binding"/>
    <property type="evidence" value="ECO:0007669"/>
    <property type="project" value="TreeGrafter"/>
</dbReference>
<dbReference type="InterPro" id="IPR022125">
    <property type="entry name" value="U3snoRNP10_N"/>
</dbReference>
<dbReference type="InterPro" id="IPR012954">
    <property type="entry name" value="BP28_C_dom"/>
</dbReference>
<dbReference type="GO" id="GO:0000462">
    <property type="term" value="P:maturation of SSU-rRNA from tricistronic rRNA transcript (SSU-rRNA, 5.8S rRNA, LSU-rRNA)"/>
    <property type="evidence" value="ECO:0007669"/>
    <property type="project" value="TreeGrafter"/>
</dbReference>
<dbReference type="Pfam" id="PF08146">
    <property type="entry name" value="BP28CT"/>
    <property type="match status" value="1"/>
</dbReference>
<feature type="domain" description="BP28 C-terminal" evidence="12">
    <location>
        <begin position="1500"/>
        <end position="1645"/>
    </location>
</feature>
<dbReference type="SUPFAM" id="SSF48371">
    <property type="entry name" value="ARM repeat"/>
    <property type="match status" value="2"/>
</dbReference>
<keyword evidence="7 10" id="KW-0539">Nucleus</keyword>
<reference evidence="13" key="1">
    <citation type="submission" date="2020-04" db="EMBL/GenBank/DDBJ databases">
        <title>Draft genome resource of the tomato pathogen Pseudocercospora fuligena.</title>
        <authorList>
            <person name="Zaccaron A."/>
        </authorList>
    </citation>
    <scope>NUCLEOTIDE SEQUENCE</scope>
    <source>
        <strain evidence="13">PF001</strain>
    </source>
</reference>
<evidence type="ECO:0000256" key="2">
    <source>
        <dbReference type="ARBA" id="ARBA00010559"/>
    </source>
</evidence>
<evidence type="ECO:0000256" key="8">
    <source>
        <dbReference type="ARBA" id="ARBA00023274"/>
    </source>
</evidence>
<dbReference type="InterPro" id="IPR040191">
    <property type="entry name" value="UTP10"/>
</dbReference>
<dbReference type="PANTHER" id="PTHR13457:SF1">
    <property type="entry name" value="HEAT REPEAT-CONTAINING PROTEIN 1"/>
    <property type="match status" value="1"/>
</dbReference>
<evidence type="ECO:0000256" key="7">
    <source>
        <dbReference type="ARBA" id="ARBA00023242"/>
    </source>
</evidence>
<evidence type="ECO:0000256" key="9">
    <source>
        <dbReference type="ARBA" id="ARBA00025076"/>
    </source>
</evidence>
<evidence type="ECO:0000259" key="12">
    <source>
        <dbReference type="SMART" id="SM01036"/>
    </source>
</evidence>
<evidence type="ECO:0000256" key="3">
    <source>
        <dbReference type="ARBA" id="ARBA00011399"/>
    </source>
</evidence>
<dbReference type="GO" id="GO:0045943">
    <property type="term" value="P:positive regulation of transcription by RNA polymerase I"/>
    <property type="evidence" value="ECO:0007669"/>
    <property type="project" value="TreeGrafter"/>
</dbReference>
<gene>
    <name evidence="13" type="ORF">HII31_05497</name>
</gene>
<comment type="caution">
    <text evidence="13">The sequence shown here is derived from an EMBL/GenBank/DDBJ whole genome shotgun (WGS) entry which is preliminary data.</text>
</comment>
<evidence type="ECO:0000313" key="14">
    <source>
        <dbReference type="Proteomes" id="UP000660729"/>
    </source>
</evidence>
<dbReference type="PANTHER" id="PTHR13457">
    <property type="entry name" value="BAP28"/>
    <property type="match status" value="1"/>
</dbReference>
<keyword evidence="14" id="KW-1185">Reference proteome</keyword>
<keyword evidence="6 10" id="KW-0698">rRNA processing</keyword>
<evidence type="ECO:0000256" key="6">
    <source>
        <dbReference type="ARBA" id="ARBA00022552"/>
    </source>
</evidence>
<evidence type="ECO:0000256" key="4">
    <source>
        <dbReference type="ARBA" id="ARBA00015399"/>
    </source>
</evidence>
<dbReference type="EMBL" id="JABCIY010000092">
    <property type="protein sequence ID" value="KAF7193153.1"/>
    <property type="molecule type" value="Genomic_DNA"/>
</dbReference>
<keyword evidence="8 10" id="KW-0687">Ribonucleoprotein</keyword>
<dbReference type="Proteomes" id="UP000660729">
    <property type="component" value="Unassembled WGS sequence"/>
</dbReference>